<dbReference type="GO" id="GO:0016906">
    <property type="term" value="F:sterol 3-beta-glucosyltransferase activity"/>
    <property type="evidence" value="ECO:0007669"/>
    <property type="project" value="UniProtKB-ARBA"/>
</dbReference>
<feature type="compositionally biased region" description="Polar residues" evidence="4">
    <location>
        <begin position="573"/>
        <end position="615"/>
    </location>
</feature>
<dbReference type="EMBL" id="DF933814">
    <property type="protein sequence ID" value="GAM35918.1"/>
    <property type="molecule type" value="Genomic_DNA"/>
</dbReference>
<dbReference type="FunFam" id="3.40.50.2000:FF:000100">
    <property type="entry name" value="Glycosyltransferase family 1 protein"/>
    <property type="match status" value="1"/>
</dbReference>
<dbReference type="InterPro" id="IPR010610">
    <property type="entry name" value="EryCIII-like_C"/>
</dbReference>
<dbReference type="GO" id="GO:0012505">
    <property type="term" value="C:endomembrane system"/>
    <property type="evidence" value="ECO:0007669"/>
    <property type="project" value="UniProtKB-SubCell"/>
</dbReference>
<evidence type="ECO:0000259" key="5">
    <source>
        <dbReference type="Pfam" id="PF03033"/>
    </source>
</evidence>
<evidence type="ECO:0000256" key="1">
    <source>
        <dbReference type="ARBA" id="ARBA00004184"/>
    </source>
</evidence>
<dbReference type="Proteomes" id="UP000053095">
    <property type="component" value="Unassembled WGS sequence"/>
</dbReference>
<dbReference type="AlphaFoldDB" id="A0A510NUN4"/>
<dbReference type="InterPro" id="IPR004276">
    <property type="entry name" value="GlycoTrans_28_N"/>
</dbReference>
<protein>
    <submittedName>
        <fullName evidence="7">Uncharacterized protein</fullName>
    </submittedName>
</protein>
<dbReference type="InterPro" id="IPR002213">
    <property type="entry name" value="UDP_glucos_trans"/>
</dbReference>
<gene>
    <name evidence="7" type="ORF">TCE0_018f04617</name>
</gene>
<sequence length="796" mass="87052">MTKEQTPTYSVLDARGWAADAANVQDDGRIEVNLDSRLCRTLSRLIPVVHEEQELQDTPPIYTEVPTPGLRLNIVIQVVGSRGDIQPFIALGNELQRHGHRVRLATHDVFDSFVRSSGLEFYPIGGDPSELMAYMVKNPGLIPQMESLRAGDIQKKRAMMGEMLRGSWESCINDDPLTNTPFVADAIIANPPSFAHVHCAQALGIPLHLMFTMPWSSTRAFPHPLADVRTSSTEPKMANYFSYGVVEWMTWQGLGDVINDWRASIDLEPIPATEGPCLADVLKVPFTYCWSPALVPKPLDWPAHIDVCGFFFRSPPAFTPPPDLDQFLRSGPPPVYIGFGSIVIDDPSVMTATLLSAVQALGIRAIISHGDCPHEWLFKHVIAVVHHGGAGTTACGLLNGRPTVIVPFFGDQLFWGNMVASRGLGPAPIPHKKLNTDNLTEAIRFCLQPEALAAAEKVALEMSEESGVAAAVASFHRNLPVQTMRCHLIPSEPAAWNYKKAANPPMYLSKMAAGILIDNLRIEPKHLTLHECYPIVIKNRRWDPVTGIASSLLGTSTDVLKATRDVFYRPYQELTNNPRNQSNLQNTSISRSPSNVSTATETASPDSDFGTTPSGLRNTGAALGTSAKSVGKVVGYWYKGMLVDMPLAVSEGLRSMPQLYGEEVVDHGHIRDWKSGIAFAGKNFTHGMSEGLTGVFTQPYKGGQREGTVGVLKGLAKGTLGMTTKVSSAALGLVAYPADGMIKSLYTATHANTRKRIIRARLKEGQYLVENSSKVRANCQFALRAFETRERNQNRA</sequence>
<evidence type="ECO:0000256" key="4">
    <source>
        <dbReference type="SAM" id="MobiDB-lite"/>
    </source>
</evidence>
<feature type="domain" description="Erythromycin biosynthesis protein CIII-like C-terminal" evidence="6">
    <location>
        <begin position="373"/>
        <end position="463"/>
    </location>
</feature>
<evidence type="ECO:0000259" key="6">
    <source>
        <dbReference type="Pfam" id="PF06722"/>
    </source>
</evidence>
<dbReference type="GO" id="GO:0005975">
    <property type="term" value="P:carbohydrate metabolic process"/>
    <property type="evidence" value="ECO:0007669"/>
    <property type="project" value="InterPro"/>
</dbReference>
<reference evidence="8" key="1">
    <citation type="journal article" date="2015" name="Genome Announc.">
        <title>Draft genome sequence of Talaromyces cellulolyticus strain Y-94, a source of lignocellulosic biomass-degrading enzymes.</title>
        <authorList>
            <person name="Fujii T."/>
            <person name="Koike H."/>
            <person name="Sawayama S."/>
            <person name="Yano S."/>
            <person name="Inoue H."/>
        </authorList>
    </citation>
    <scope>NUCLEOTIDE SEQUENCE [LARGE SCALE GENOMIC DNA]</scope>
    <source>
        <strain evidence="8">Y-94</strain>
    </source>
</reference>
<dbReference type="InterPro" id="IPR050426">
    <property type="entry name" value="Glycosyltransferase_28"/>
</dbReference>
<dbReference type="FunFam" id="3.40.50.2000:FF:000009">
    <property type="entry name" value="Sterol 3-beta-glucosyltransferase UGT80A2"/>
    <property type="match status" value="1"/>
</dbReference>
<accession>A0A510NUN4</accession>
<dbReference type="PANTHER" id="PTHR48050">
    <property type="entry name" value="STEROL 3-BETA-GLUCOSYLTRANSFERASE"/>
    <property type="match status" value="1"/>
</dbReference>
<dbReference type="GO" id="GO:0006629">
    <property type="term" value="P:lipid metabolic process"/>
    <property type="evidence" value="ECO:0007669"/>
    <property type="project" value="UniProtKB-KW"/>
</dbReference>
<keyword evidence="2" id="KW-0808">Transferase</keyword>
<dbReference type="Gene3D" id="3.40.50.2000">
    <property type="entry name" value="Glycogen Phosphorylase B"/>
    <property type="match status" value="2"/>
</dbReference>
<dbReference type="CDD" id="cd03784">
    <property type="entry name" value="GT1_Gtf-like"/>
    <property type="match status" value="1"/>
</dbReference>
<evidence type="ECO:0000256" key="2">
    <source>
        <dbReference type="ARBA" id="ARBA00022679"/>
    </source>
</evidence>
<organism evidence="7 8">
    <name type="scientific">Talaromyces pinophilus</name>
    <name type="common">Penicillium pinophilum</name>
    <dbReference type="NCBI Taxonomy" id="128442"/>
    <lineage>
        <taxon>Eukaryota</taxon>
        <taxon>Fungi</taxon>
        <taxon>Dikarya</taxon>
        <taxon>Ascomycota</taxon>
        <taxon>Pezizomycotina</taxon>
        <taxon>Eurotiomycetes</taxon>
        <taxon>Eurotiomycetidae</taxon>
        <taxon>Eurotiales</taxon>
        <taxon>Trichocomaceae</taxon>
        <taxon>Talaromyces</taxon>
        <taxon>Talaromyces sect. Talaromyces</taxon>
    </lineage>
</organism>
<evidence type="ECO:0000256" key="3">
    <source>
        <dbReference type="ARBA" id="ARBA00023098"/>
    </source>
</evidence>
<feature type="region of interest" description="Disordered" evidence="4">
    <location>
        <begin position="571"/>
        <end position="615"/>
    </location>
</feature>
<dbReference type="Pfam" id="PF06722">
    <property type="entry name" value="EryCIII-like_C"/>
    <property type="match status" value="1"/>
</dbReference>
<comment type="subcellular location">
    <subcellularLocation>
        <location evidence="1">Endomembrane system</location>
        <topology evidence="1">Peripheral membrane protein</topology>
    </subcellularLocation>
</comment>
<keyword evidence="8" id="KW-1185">Reference proteome</keyword>
<keyword evidence="3" id="KW-0443">Lipid metabolism</keyword>
<dbReference type="Pfam" id="PF03033">
    <property type="entry name" value="Glyco_transf_28"/>
    <property type="match status" value="1"/>
</dbReference>
<evidence type="ECO:0000313" key="8">
    <source>
        <dbReference type="Proteomes" id="UP000053095"/>
    </source>
</evidence>
<feature type="domain" description="Glycosyltransferase family 28 N-terminal" evidence="5">
    <location>
        <begin position="74"/>
        <end position="222"/>
    </location>
</feature>
<proteinExistence type="predicted"/>
<name>A0A510NUN4_TALPI</name>
<dbReference type="SUPFAM" id="SSF53756">
    <property type="entry name" value="UDP-Glycosyltransferase/glycogen phosphorylase"/>
    <property type="match status" value="1"/>
</dbReference>
<dbReference type="PANTHER" id="PTHR48050:SF27">
    <property type="entry name" value="GLUCOSYLTRANSFERASE, PUTATIVE (AFU_ORTHOLOGUE AFUA_7G04880)-RELATED"/>
    <property type="match status" value="1"/>
</dbReference>
<evidence type="ECO:0000313" key="7">
    <source>
        <dbReference type="EMBL" id="GAM35918.1"/>
    </source>
</evidence>